<comment type="caution">
    <text evidence="2">The sequence shown here is derived from an EMBL/GenBank/DDBJ whole genome shotgun (WGS) entry which is preliminary data.</text>
</comment>
<sequence>MPLVQPSQSCRSSAPPPYEELSSPPPPATSGEFYHDFLPELPTIHFRIHPDPPGPGMNSHGWGLVHESRQRPLDDERWVLLPGENIRHEDSYIDFTDLEVWYMDDDWANKDMYIYTRHFFLRDPQEPPRWAVHLECLARNMIPELAQVRLRDITHRNVVRCQAYGGRREARLRRRTGQEQRRLHLGHQRHLRRHTAGRPMAVAEETRRERGEFARCFYKARPTRLGTLVVTVTPPRRPDTLIVAAIGDEWRFGSSTASILRSDIGPKPDGMRLGSGFTIRVYLCTIGTGRSRFVQKWSRAVAHS</sequence>
<feature type="compositionally biased region" description="Polar residues" evidence="1">
    <location>
        <begin position="1"/>
        <end position="11"/>
    </location>
</feature>
<evidence type="ECO:0000313" key="3">
    <source>
        <dbReference type="Proteomes" id="UP001480595"/>
    </source>
</evidence>
<keyword evidence="3" id="KW-1185">Reference proteome</keyword>
<dbReference type="RefSeq" id="XP_066722040.1">
    <property type="nucleotide sequence ID" value="XM_066853899.1"/>
</dbReference>
<evidence type="ECO:0000256" key="1">
    <source>
        <dbReference type="SAM" id="MobiDB-lite"/>
    </source>
</evidence>
<protein>
    <submittedName>
        <fullName evidence="2">Uncharacterized protein</fullName>
    </submittedName>
</protein>
<feature type="compositionally biased region" description="Pro residues" evidence="1">
    <location>
        <begin position="14"/>
        <end position="26"/>
    </location>
</feature>
<accession>A0ABR1WWH7</accession>
<proteinExistence type="predicted"/>
<dbReference type="GeneID" id="92086962"/>
<organism evidence="2 3">
    <name type="scientific">Apiospora phragmitis</name>
    <dbReference type="NCBI Taxonomy" id="2905665"/>
    <lineage>
        <taxon>Eukaryota</taxon>
        <taxon>Fungi</taxon>
        <taxon>Dikarya</taxon>
        <taxon>Ascomycota</taxon>
        <taxon>Pezizomycotina</taxon>
        <taxon>Sordariomycetes</taxon>
        <taxon>Xylariomycetidae</taxon>
        <taxon>Amphisphaeriales</taxon>
        <taxon>Apiosporaceae</taxon>
        <taxon>Apiospora</taxon>
    </lineage>
</organism>
<reference evidence="2 3" key="1">
    <citation type="submission" date="2023-01" db="EMBL/GenBank/DDBJ databases">
        <title>Analysis of 21 Apiospora genomes using comparative genomics revels a genus with tremendous synthesis potential of carbohydrate active enzymes and secondary metabolites.</title>
        <authorList>
            <person name="Sorensen T."/>
        </authorList>
    </citation>
    <scope>NUCLEOTIDE SEQUENCE [LARGE SCALE GENOMIC DNA]</scope>
    <source>
        <strain evidence="2 3">CBS 135458</strain>
    </source>
</reference>
<dbReference type="EMBL" id="JAQQWL010000002">
    <property type="protein sequence ID" value="KAK8087516.1"/>
    <property type="molecule type" value="Genomic_DNA"/>
</dbReference>
<dbReference type="Proteomes" id="UP001480595">
    <property type="component" value="Unassembled WGS sequence"/>
</dbReference>
<evidence type="ECO:0000313" key="2">
    <source>
        <dbReference type="EMBL" id="KAK8087516.1"/>
    </source>
</evidence>
<name>A0ABR1WWH7_9PEZI</name>
<feature type="region of interest" description="Disordered" evidence="1">
    <location>
        <begin position="1"/>
        <end position="26"/>
    </location>
</feature>
<gene>
    <name evidence="2" type="ORF">PG994_002490</name>
</gene>